<dbReference type="PANTHER" id="PTHR30294:SF29">
    <property type="entry name" value="MULTIDRUG ABC TRANSPORTER PERMEASE YBHS-RELATED"/>
    <property type="match status" value="1"/>
</dbReference>
<feature type="transmembrane region" description="Helical" evidence="6">
    <location>
        <begin position="227"/>
        <end position="251"/>
    </location>
</feature>
<keyword evidence="4 6" id="KW-1133">Transmembrane helix</keyword>
<dbReference type="PANTHER" id="PTHR30294">
    <property type="entry name" value="MEMBRANE COMPONENT OF ABC TRANSPORTER YHHJ-RELATED"/>
    <property type="match status" value="1"/>
</dbReference>
<protein>
    <submittedName>
        <fullName evidence="8">ABC-2 type transport system permease protein</fullName>
    </submittedName>
</protein>
<evidence type="ECO:0000256" key="6">
    <source>
        <dbReference type="SAM" id="Phobius"/>
    </source>
</evidence>
<evidence type="ECO:0000256" key="4">
    <source>
        <dbReference type="ARBA" id="ARBA00022989"/>
    </source>
</evidence>
<feature type="transmembrane region" description="Helical" evidence="6">
    <location>
        <begin position="338"/>
        <end position="356"/>
    </location>
</feature>
<evidence type="ECO:0000313" key="9">
    <source>
        <dbReference type="Proteomes" id="UP000190328"/>
    </source>
</evidence>
<reference evidence="8 9" key="1">
    <citation type="submission" date="2017-02" db="EMBL/GenBank/DDBJ databases">
        <authorList>
            <person name="Peterson S.W."/>
        </authorList>
    </citation>
    <scope>NUCLEOTIDE SEQUENCE [LARGE SCALE GENOMIC DNA]</scope>
    <source>
        <strain evidence="8 9">ATCC BAA-1030</strain>
    </source>
</reference>
<keyword evidence="2" id="KW-1003">Cell membrane</keyword>
<dbReference type="OrthoDB" id="9768837at2"/>
<dbReference type="STRING" id="263852.SAMN02745116_02483"/>
<keyword evidence="5 6" id="KW-0472">Membrane</keyword>
<dbReference type="GO" id="GO:0005886">
    <property type="term" value="C:plasma membrane"/>
    <property type="evidence" value="ECO:0007669"/>
    <property type="project" value="UniProtKB-SubCell"/>
</dbReference>
<organism evidence="8 9">
    <name type="scientific">Pilibacter termitis</name>
    <dbReference type="NCBI Taxonomy" id="263852"/>
    <lineage>
        <taxon>Bacteria</taxon>
        <taxon>Bacillati</taxon>
        <taxon>Bacillota</taxon>
        <taxon>Bacilli</taxon>
        <taxon>Lactobacillales</taxon>
        <taxon>Enterococcaceae</taxon>
        <taxon>Pilibacter</taxon>
    </lineage>
</organism>
<feature type="transmembrane region" description="Helical" evidence="6">
    <location>
        <begin position="368"/>
        <end position="387"/>
    </location>
</feature>
<evidence type="ECO:0000256" key="1">
    <source>
        <dbReference type="ARBA" id="ARBA00004651"/>
    </source>
</evidence>
<evidence type="ECO:0000256" key="3">
    <source>
        <dbReference type="ARBA" id="ARBA00022692"/>
    </source>
</evidence>
<dbReference type="RefSeq" id="WP_078808369.1">
    <property type="nucleotide sequence ID" value="NZ_FUXI01000041.1"/>
</dbReference>
<accession>A0A1T4R817</accession>
<feature type="transmembrane region" description="Helical" evidence="6">
    <location>
        <begin position="181"/>
        <end position="206"/>
    </location>
</feature>
<name>A0A1T4R817_9ENTE</name>
<dbReference type="EMBL" id="FUXI01000041">
    <property type="protein sequence ID" value="SKA12192.1"/>
    <property type="molecule type" value="Genomic_DNA"/>
</dbReference>
<dbReference type="InterPro" id="IPR013525">
    <property type="entry name" value="ABC2_TM"/>
</dbReference>
<keyword evidence="3 6" id="KW-0812">Transmembrane</keyword>
<feature type="domain" description="ABC-2 type transporter transmembrane" evidence="7">
    <location>
        <begin position="23"/>
        <end position="387"/>
    </location>
</feature>
<feature type="transmembrane region" description="Helical" evidence="6">
    <location>
        <begin position="279"/>
        <end position="304"/>
    </location>
</feature>
<evidence type="ECO:0000256" key="2">
    <source>
        <dbReference type="ARBA" id="ARBA00022475"/>
    </source>
</evidence>
<feature type="transmembrane region" description="Helical" evidence="6">
    <location>
        <begin position="21"/>
        <end position="41"/>
    </location>
</feature>
<dbReference type="GO" id="GO:0140359">
    <property type="term" value="F:ABC-type transporter activity"/>
    <property type="evidence" value="ECO:0007669"/>
    <property type="project" value="InterPro"/>
</dbReference>
<evidence type="ECO:0000313" key="8">
    <source>
        <dbReference type="EMBL" id="SKA12192.1"/>
    </source>
</evidence>
<dbReference type="Pfam" id="PF12698">
    <property type="entry name" value="ABC2_membrane_3"/>
    <property type="match status" value="1"/>
</dbReference>
<evidence type="ECO:0000259" key="7">
    <source>
        <dbReference type="Pfam" id="PF12698"/>
    </source>
</evidence>
<keyword evidence="9" id="KW-1185">Reference proteome</keyword>
<comment type="subcellular location">
    <subcellularLocation>
        <location evidence="1">Cell membrane</location>
        <topology evidence="1">Multi-pass membrane protein</topology>
    </subcellularLocation>
</comment>
<dbReference type="Proteomes" id="UP000190328">
    <property type="component" value="Unassembled WGS sequence"/>
</dbReference>
<proteinExistence type="predicted"/>
<dbReference type="InterPro" id="IPR051449">
    <property type="entry name" value="ABC-2_transporter_component"/>
</dbReference>
<feature type="transmembrane region" description="Helical" evidence="6">
    <location>
        <begin position="316"/>
        <end position="332"/>
    </location>
</feature>
<gene>
    <name evidence="8" type="ORF">SAMN02745116_02483</name>
</gene>
<evidence type="ECO:0000256" key="5">
    <source>
        <dbReference type="ARBA" id="ARBA00023136"/>
    </source>
</evidence>
<dbReference type="AlphaFoldDB" id="A0A1T4R817"/>
<sequence length="417" mass="46353">MKKNKFWTVALYTYIKNVKSIAFVIMLLLPLVIGLIVYGVANVVKDNFKNTDKIALVTKSEEIQTAFGQIKGDVTYKVMDEKKAMTALKDEKVGAILLIDEQNSLLKSELRSTKSVSELTQYAIQQSLTSIQQLLNAQKLKLSQEQMATVLMPAVLEDKHIEFDENGKVTTTEDYSGIRQIVTYALIIIIYTFVVTYSSIIAQEIANEKGTRIMEIILSSVKAEVHFYGKLVGIMLVCATNVLVYAVYGIIGYKVASSNESITGMIKDFHLDKAFSGQFWFVIPILILGILLYSFLAALSGSLISRVEDVAKAQTPIMLVGISAYAFSMVFQTMPDNILVYITTYIPFVSSYTLPLQLSANVATAQQVFISMGIMVATMIFLLLFSAKLYKSNVLIYNDGGLLKTLKQSIKNVKADR</sequence>